<proteinExistence type="predicted"/>
<dbReference type="AlphaFoldDB" id="A0A0F5MNQ7"/>
<accession>A0A0F5MNQ7</accession>
<keyword evidence="2" id="KW-1185">Reference proteome</keyword>
<name>A0A0F5MNQ7_9RICK</name>
<sequence length="77" mass="9441">MKLLGIADLAKRWDYTKQGIHQKMKIDLEFPKPIAKINEQRIMVFDEKDIIEYELKKRELTDQNYKKWFTHRGCNWN</sequence>
<reference evidence="1 2" key="1">
    <citation type="submission" date="2015-02" db="EMBL/GenBank/DDBJ databases">
        <title>Single cell genomics of a rare environmental alphaproteobacterium provides unique insights into Rickettsiaceae evolution.</title>
        <authorList>
            <person name="Martijn J."/>
            <person name="Schulz F."/>
            <person name="Zaremba-Niedzwiedzka K."/>
            <person name="Viklund J."/>
            <person name="Stepanauskas R."/>
            <person name="Andersson S.G.E."/>
            <person name="Horn M."/>
            <person name="Guy L."/>
            <person name="Ettema T.J.G."/>
        </authorList>
    </citation>
    <scope>NUCLEOTIDE SEQUENCE [LARGE SCALE GENOMIC DNA]</scope>
    <source>
        <strain evidence="1 2">SCGC AAA041-L04</strain>
    </source>
</reference>
<comment type="caution">
    <text evidence="1">The sequence shown here is derived from an EMBL/GenBank/DDBJ whole genome shotgun (WGS) entry which is preliminary data.</text>
</comment>
<dbReference type="Proteomes" id="UP000033358">
    <property type="component" value="Unassembled WGS sequence"/>
</dbReference>
<gene>
    <name evidence="1" type="ORF">SZ25_00453</name>
</gene>
<evidence type="ECO:0000313" key="1">
    <source>
        <dbReference type="EMBL" id="KKB96463.1"/>
    </source>
</evidence>
<organism evidence="1 2">
    <name type="scientific">Candidatus Arcanibacter lacustris</name>
    <dbReference type="NCBI Taxonomy" id="1607817"/>
    <lineage>
        <taxon>Bacteria</taxon>
        <taxon>Pseudomonadati</taxon>
        <taxon>Pseudomonadota</taxon>
        <taxon>Alphaproteobacteria</taxon>
        <taxon>Rickettsiales</taxon>
        <taxon>Candidatus Arcanibacter</taxon>
    </lineage>
</organism>
<protein>
    <submittedName>
        <fullName evidence="1">Uncharacterized protein</fullName>
    </submittedName>
</protein>
<dbReference type="EMBL" id="JYHA01000077">
    <property type="protein sequence ID" value="KKB96463.1"/>
    <property type="molecule type" value="Genomic_DNA"/>
</dbReference>
<evidence type="ECO:0000313" key="2">
    <source>
        <dbReference type="Proteomes" id="UP000033358"/>
    </source>
</evidence>